<dbReference type="EMBL" id="FJOG01000003">
    <property type="protein sequence ID" value="CZR52571.1"/>
    <property type="molecule type" value="Genomic_DNA"/>
</dbReference>
<evidence type="ECO:0000256" key="1">
    <source>
        <dbReference type="SAM" id="MobiDB-lite"/>
    </source>
</evidence>
<dbReference type="STRING" id="576137.A0A1L7WIH8"/>
<dbReference type="Pfam" id="PF20150">
    <property type="entry name" value="2EXR"/>
    <property type="match status" value="1"/>
</dbReference>
<dbReference type="Proteomes" id="UP000184330">
    <property type="component" value="Unassembled WGS sequence"/>
</dbReference>
<organism evidence="3 4">
    <name type="scientific">Phialocephala subalpina</name>
    <dbReference type="NCBI Taxonomy" id="576137"/>
    <lineage>
        <taxon>Eukaryota</taxon>
        <taxon>Fungi</taxon>
        <taxon>Dikarya</taxon>
        <taxon>Ascomycota</taxon>
        <taxon>Pezizomycotina</taxon>
        <taxon>Leotiomycetes</taxon>
        <taxon>Helotiales</taxon>
        <taxon>Mollisiaceae</taxon>
        <taxon>Phialocephala</taxon>
        <taxon>Phialocephala fortinii species complex</taxon>
    </lineage>
</organism>
<evidence type="ECO:0000259" key="2">
    <source>
        <dbReference type="Pfam" id="PF20150"/>
    </source>
</evidence>
<keyword evidence="4" id="KW-1185">Reference proteome</keyword>
<dbReference type="InterPro" id="IPR045518">
    <property type="entry name" value="2EXR"/>
</dbReference>
<feature type="region of interest" description="Disordered" evidence="1">
    <location>
        <begin position="344"/>
        <end position="363"/>
    </location>
</feature>
<dbReference type="PANTHER" id="PTHR35910">
    <property type="entry name" value="2EXR DOMAIN-CONTAINING PROTEIN"/>
    <property type="match status" value="1"/>
</dbReference>
<evidence type="ECO:0000313" key="3">
    <source>
        <dbReference type="EMBL" id="CZR52571.1"/>
    </source>
</evidence>
<reference evidence="3 4" key="1">
    <citation type="submission" date="2016-03" db="EMBL/GenBank/DDBJ databases">
        <authorList>
            <person name="Ploux O."/>
        </authorList>
    </citation>
    <scope>NUCLEOTIDE SEQUENCE [LARGE SCALE GENOMIC DNA]</scope>
    <source>
        <strain evidence="3 4">UAMH 11012</strain>
    </source>
</reference>
<dbReference type="AlphaFoldDB" id="A0A1L7WIH8"/>
<gene>
    <name evidence="3" type="ORF">PAC_02448</name>
</gene>
<feature type="compositionally biased region" description="Polar residues" evidence="1">
    <location>
        <begin position="345"/>
        <end position="357"/>
    </location>
</feature>
<proteinExistence type="predicted"/>
<sequence>MTLSTPTIPDVGDAVAGPQPSLFANLVTDIAMSDIDPTSGETFDLQAASNPDEDFTLFPKLPTEMRLKIWKFTTPTDRVIAITDKRYKLEENGPRGKFYAVISARYAIPAAMQACQEARTELMKQYTPILKEHLGDAVPFNFQHDTLLMDGPDGATAFWSFEKAGRKNSSTRKELAMIHNNLKHLAVQGSRVILRTINESLQFTNLETLALPSNPYWSSPNGHVAFNWRITERIRLHWTNLKANTGGRGGGRVWSETETSTDDKDENSKNDTNLAFQIPMVPRYNHFLKSITSGSTDYSNIDCTTHVMFFTEEDLKARLASSTRVTLSYIDGPDHPAMKERQRKAFSNANRTEAATPSSFSSSFDSLPNGTMIADPIFDDPDMTFT</sequence>
<accession>A0A1L7WIH8</accession>
<protein>
    <recommendedName>
        <fullName evidence="2">2EXR domain-containing protein</fullName>
    </recommendedName>
</protein>
<evidence type="ECO:0000313" key="4">
    <source>
        <dbReference type="Proteomes" id="UP000184330"/>
    </source>
</evidence>
<feature type="domain" description="2EXR" evidence="2">
    <location>
        <begin position="55"/>
        <end position="147"/>
    </location>
</feature>
<dbReference type="OrthoDB" id="3546385at2759"/>
<feature type="region of interest" description="Disordered" evidence="1">
    <location>
        <begin position="246"/>
        <end position="270"/>
    </location>
</feature>
<dbReference type="PANTHER" id="PTHR35910:SF6">
    <property type="entry name" value="2EXR DOMAIN-CONTAINING PROTEIN"/>
    <property type="match status" value="1"/>
</dbReference>
<name>A0A1L7WIH8_9HELO</name>